<evidence type="ECO:0000313" key="2">
    <source>
        <dbReference type="Proteomes" id="UP001605036"/>
    </source>
</evidence>
<protein>
    <submittedName>
        <fullName evidence="1">Uncharacterized protein</fullName>
    </submittedName>
</protein>
<keyword evidence="2" id="KW-1185">Reference proteome</keyword>
<reference evidence="1 2" key="1">
    <citation type="submission" date="2024-09" db="EMBL/GenBank/DDBJ databases">
        <title>Chromosome-scale assembly of Riccia fluitans.</title>
        <authorList>
            <person name="Paukszto L."/>
            <person name="Sawicki J."/>
            <person name="Karawczyk K."/>
            <person name="Piernik-Szablinska J."/>
            <person name="Szczecinska M."/>
            <person name="Mazdziarz M."/>
        </authorList>
    </citation>
    <scope>NUCLEOTIDE SEQUENCE [LARGE SCALE GENOMIC DNA]</scope>
    <source>
        <strain evidence="1">Rf_01</strain>
        <tissue evidence="1">Aerial parts of the thallus</tissue>
    </source>
</reference>
<dbReference type="Proteomes" id="UP001605036">
    <property type="component" value="Unassembled WGS sequence"/>
</dbReference>
<dbReference type="EMBL" id="JBHFFA010000008">
    <property type="protein sequence ID" value="KAL2610242.1"/>
    <property type="molecule type" value="Genomic_DNA"/>
</dbReference>
<name>A0ABD1XMV3_9MARC</name>
<evidence type="ECO:0000313" key="1">
    <source>
        <dbReference type="EMBL" id="KAL2610242.1"/>
    </source>
</evidence>
<gene>
    <name evidence="1" type="ORF">R1flu_028815</name>
</gene>
<dbReference type="AlphaFoldDB" id="A0ABD1XMV3"/>
<comment type="caution">
    <text evidence="1">The sequence shown here is derived from an EMBL/GenBank/DDBJ whole genome shotgun (WGS) entry which is preliminary data.</text>
</comment>
<accession>A0ABD1XMV3</accession>
<sequence length="137" mass="15886">MTDLIHCSWCSHQKPVDASIRQRKGGNSLVKKRFRTCNDCYKRFARYERKADEGNDDPSNDDIPATHCETFKCQHSMLVDEIRDIFDAKEMDRNVCAQVFVDLEEDTKATQLPTELHPMSWGRAHVIPDLECGSLYY</sequence>
<organism evidence="1 2">
    <name type="scientific">Riccia fluitans</name>
    <dbReference type="NCBI Taxonomy" id="41844"/>
    <lineage>
        <taxon>Eukaryota</taxon>
        <taxon>Viridiplantae</taxon>
        <taxon>Streptophyta</taxon>
        <taxon>Embryophyta</taxon>
        <taxon>Marchantiophyta</taxon>
        <taxon>Marchantiopsida</taxon>
        <taxon>Marchantiidae</taxon>
        <taxon>Marchantiales</taxon>
        <taxon>Ricciaceae</taxon>
        <taxon>Riccia</taxon>
    </lineage>
</organism>
<proteinExistence type="predicted"/>